<dbReference type="EMBL" id="GDIQ01057913">
    <property type="protein sequence ID" value="JAN36824.1"/>
    <property type="molecule type" value="Transcribed_RNA"/>
</dbReference>
<evidence type="ECO:0000256" key="1">
    <source>
        <dbReference type="SAM" id="SignalP"/>
    </source>
</evidence>
<keyword evidence="1" id="KW-0732">Signal</keyword>
<evidence type="ECO:0000313" key="2">
    <source>
        <dbReference type="EMBL" id="JAN36824.1"/>
    </source>
</evidence>
<evidence type="ECO:0000313" key="3">
    <source>
        <dbReference type="EMBL" id="KZS16788.1"/>
    </source>
</evidence>
<dbReference type="Proteomes" id="UP000076858">
    <property type="component" value="Unassembled WGS sequence"/>
</dbReference>
<protein>
    <submittedName>
        <fullName evidence="3">Uncharacterized protein</fullName>
    </submittedName>
</protein>
<feature type="chain" id="PRO_5013462827" evidence="1">
    <location>
        <begin position="24"/>
        <end position="193"/>
    </location>
</feature>
<gene>
    <name evidence="3" type="ORF">APZ42_017422</name>
</gene>
<keyword evidence="4" id="KW-1185">Reference proteome</keyword>
<reference evidence="3 4" key="2">
    <citation type="submission" date="2016-03" db="EMBL/GenBank/DDBJ databases">
        <title>EvidentialGene: Evidence-directed Construction of Genes on Genomes.</title>
        <authorList>
            <person name="Gilbert D.G."/>
            <person name="Choi J.-H."/>
            <person name="Mockaitis K."/>
            <person name="Colbourne J."/>
            <person name="Pfrender M."/>
        </authorList>
    </citation>
    <scope>NUCLEOTIDE SEQUENCE [LARGE SCALE GENOMIC DNA]</scope>
    <source>
        <strain evidence="3 4">Xinb3</strain>
        <tissue evidence="3">Complete organism</tissue>
    </source>
</reference>
<dbReference type="AlphaFoldDB" id="A0A0P5XE56"/>
<feature type="signal peptide" evidence="1">
    <location>
        <begin position="1"/>
        <end position="23"/>
    </location>
</feature>
<reference evidence="2" key="1">
    <citation type="submission" date="2015-10" db="EMBL/GenBank/DDBJ databases">
        <title>EvidentialGene: Evidence-directed Construction of Complete mRNA Transcriptomes without Genomes.</title>
        <authorList>
            <person name="Gilbert D.G."/>
        </authorList>
    </citation>
    <scope>NUCLEOTIDE SEQUENCE</scope>
</reference>
<name>A0A0P5XE56_9CRUS</name>
<dbReference type="EMBL" id="LRGB01000687">
    <property type="protein sequence ID" value="KZS16788.1"/>
    <property type="molecule type" value="Genomic_DNA"/>
</dbReference>
<evidence type="ECO:0000313" key="4">
    <source>
        <dbReference type="Proteomes" id="UP000076858"/>
    </source>
</evidence>
<proteinExistence type="predicted"/>
<sequence>MIVRVPLLSAVPVFMAVCLVLTAKQDVQVAHLLTGYHPLSRLGILQQGPSRMMASKAMTTYVVYRTTIPTCSFTTSCAVTNGPVTPCRRRELDIDAILPNKPIKVETTAAPEESVSSFIPDIVSSSEPRDVLVNGLLPGGTCGPSAGPSFGVTIIYTRTIISDFICLASVTHTNTFTVAGCTPSGLVYCNQFF</sequence>
<organism evidence="3 4">
    <name type="scientific">Daphnia magna</name>
    <dbReference type="NCBI Taxonomy" id="35525"/>
    <lineage>
        <taxon>Eukaryota</taxon>
        <taxon>Metazoa</taxon>
        <taxon>Ecdysozoa</taxon>
        <taxon>Arthropoda</taxon>
        <taxon>Crustacea</taxon>
        <taxon>Branchiopoda</taxon>
        <taxon>Diplostraca</taxon>
        <taxon>Cladocera</taxon>
        <taxon>Anomopoda</taxon>
        <taxon>Daphniidae</taxon>
        <taxon>Daphnia</taxon>
    </lineage>
</organism>
<accession>A0A0P5XE56</accession>